<keyword evidence="1" id="KW-0812">Transmembrane</keyword>
<feature type="transmembrane region" description="Helical" evidence="1">
    <location>
        <begin position="456"/>
        <end position="473"/>
    </location>
</feature>
<dbReference type="Gene3D" id="1.20.1070.10">
    <property type="entry name" value="Rhodopsin 7-helix transmembrane proteins"/>
    <property type="match status" value="1"/>
</dbReference>
<keyword evidence="1" id="KW-1133">Transmembrane helix</keyword>
<feature type="transmembrane region" description="Helical" evidence="1">
    <location>
        <begin position="721"/>
        <end position="741"/>
    </location>
</feature>
<feature type="chain" id="PRO_5018037683" description="G-protein coupled receptors family 1 profile domain-containing protein" evidence="2">
    <location>
        <begin position="20"/>
        <end position="755"/>
    </location>
</feature>
<evidence type="ECO:0000256" key="2">
    <source>
        <dbReference type="SAM" id="SignalP"/>
    </source>
</evidence>
<name>A0A3M7RZ74_BRAPC</name>
<feature type="transmembrane region" description="Helical" evidence="1">
    <location>
        <begin position="549"/>
        <end position="570"/>
    </location>
</feature>
<keyword evidence="2" id="KW-0732">Signal</keyword>
<accession>A0A3M7RZ74</accession>
<dbReference type="OrthoDB" id="10184791at2759"/>
<proteinExistence type="predicted"/>
<evidence type="ECO:0000313" key="3">
    <source>
        <dbReference type="EMBL" id="RNA28873.1"/>
    </source>
</evidence>
<evidence type="ECO:0008006" key="5">
    <source>
        <dbReference type="Google" id="ProtNLM"/>
    </source>
</evidence>
<sequence>MVWTFLGLCFGMFLRINDAKFCSISSNKLVCNRLEIGQEFFSTEYKHKIQNLDSIFFKLKSKQILNKNFLNGVNLWNTFDQKYQIFWFKNLLGFDINLFIKLGTNYSNFYSFYLYNSKMLFLNGTHRAECANIYPDENFEINFVTFSLMKNINFKSKLCLYFFNKVKIQYLKIKYLTNTFYKKNILSFLKINDRVDISVKFVLIENCDNIHLTDYLIDLQFFKQTKVFNFLGKIKSIQRNLFASLTSVRFIAIDIYFAKQLIHRNTIEWIEELNQAVKPNQLNRIIHISITHKFYPEYYFLLDINHLFPDEDFCFYKKFPFKKLILLSAFDNGAKKRVDQYSCTFLWLAQEYHFFLNYSSYITNGQLFYATFSSFLNKTNFSRCNFEKRLEKCHLQSVKIQNEFDLFFFKDLIVLIDYGIIVYSIPVVSLACFVLNVLTFYFFFKNRKSKELTNTHYKFIKIYSFLSLVYVSFKLVDMIDECPFENGKFCSSIISLVIVQCYKIILNDFLMRVIKVCIHFSLLGYTIFRLNLFISPNSRLHKYISNLSISKLVFISLFSFGLISTPKLFLHGLNNDDPNLNYPSYFLDAYSSFIVNSFGETTLITLNLVSDFTNTFLIILINFIFDISLAFRLKLSIKKMLSEKKRSRANKKYLHQMIISFVMILLNMILKSTEIFHSVYFLLGYSSRLRFYELNTKLQFFLNVICLRFSFPAVVNHFLDLSFLVLNMLNYLVYFFSDSNFRKVFILRKEKQPCN</sequence>
<feature type="transmembrane region" description="Helical" evidence="1">
    <location>
        <begin position="509"/>
        <end position="528"/>
    </location>
</feature>
<comment type="caution">
    <text evidence="3">The sequence shown here is derived from an EMBL/GenBank/DDBJ whole genome shotgun (WGS) entry which is preliminary data.</text>
</comment>
<gene>
    <name evidence="3" type="ORF">BpHYR1_028898</name>
</gene>
<dbReference type="AlphaFoldDB" id="A0A3M7RZ74"/>
<feature type="transmembrane region" description="Helical" evidence="1">
    <location>
        <begin position="653"/>
        <end position="669"/>
    </location>
</feature>
<keyword evidence="4" id="KW-1185">Reference proteome</keyword>
<feature type="signal peptide" evidence="2">
    <location>
        <begin position="1"/>
        <end position="19"/>
    </location>
</feature>
<evidence type="ECO:0000313" key="4">
    <source>
        <dbReference type="Proteomes" id="UP000276133"/>
    </source>
</evidence>
<dbReference type="EMBL" id="REGN01002326">
    <property type="protein sequence ID" value="RNA28873.1"/>
    <property type="molecule type" value="Genomic_DNA"/>
</dbReference>
<reference evidence="3 4" key="1">
    <citation type="journal article" date="2018" name="Sci. Rep.">
        <title>Genomic signatures of local adaptation to the degree of environmental predictability in rotifers.</title>
        <authorList>
            <person name="Franch-Gras L."/>
            <person name="Hahn C."/>
            <person name="Garcia-Roger E.M."/>
            <person name="Carmona M.J."/>
            <person name="Serra M."/>
            <person name="Gomez A."/>
        </authorList>
    </citation>
    <scope>NUCLEOTIDE SEQUENCE [LARGE SCALE GENOMIC DNA]</scope>
    <source>
        <strain evidence="3">HYR1</strain>
    </source>
</reference>
<feature type="transmembrane region" description="Helical" evidence="1">
    <location>
        <begin position="420"/>
        <end position="444"/>
    </location>
</feature>
<protein>
    <recommendedName>
        <fullName evidence="5">G-protein coupled receptors family 1 profile domain-containing protein</fullName>
    </recommendedName>
</protein>
<organism evidence="3 4">
    <name type="scientific">Brachionus plicatilis</name>
    <name type="common">Marine rotifer</name>
    <name type="synonym">Brachionus muelleri</name>
    <dbReference type="NCBI Taxonomy" id="10195"/>
    <lineage>
        <taxon>Eukaryota</taxon>
        <taxon>Metazoa</taxon>
        <taxon>Spiralia</taxon>
        <taxon>Gnathifera</taxon>
        <taxon>Rotifera</taxon>
        <taxon>Eurotatoria</taxon>
        <taxon>Monogononta</taxon>
        <taxon>Pseudotrocha</taxon>
        <taxon>Ploima</taxon>
        <taxon>Brachionidae</taxon>
        <taxon>Brachionus</taxon>
    </lineage>
</organism>
<dbReference type="Proteomes" id="UP000276133">
    <property type="component" value="Unassembled WGS sequence"/>
</dbReference>
<feature type="transmembrane region" description="Helical" evidence="1">
    <location>
        <begin position="615"/>
        <end position="633"/>
    </location>
</feature>
<evidence type="ECO:0000256" key="1">
    <source>
        <dbReference type="SAM" id="Phobius"/>
    </source>
</evidence>
<keyword evidence="1" id="KW-0472">Membrane</keyword>